<dbReference type="Proteomes" id="UP000824262">
    <property type="component" value="Unassembled WGS sequence"/>
</dbReference>
<organism evidence="1 2">
    <name type="scientific">Candidatus Scatomorpha intestinavium</name>
    <dbReference type="NCBI Taxonomy" id="2840922"/>
    <lineage>
        <taxon>Bacteria</taxon>
        <taxon>Bacillati</taxon>
        <taxon>Bacillota</taxon>
        <taxon>Clostridia</taxon>
        <taxon>Eubacteriales</taxon>
        <taxon>Candidatus Scatomorpha</taxon>
    </lineage>
</organism>
<accession>A0A9D0ZG42</accession>
<evidence type="ECO:0000313" key="1">
    <source>
        <dbReference type="EMBL" id="HIQ78826.1"/>
    </source>
</evidence>
<reference evidence="1" key="1">
    <citation type="submission" date="2020-10" db="EMBL/GenBank/DDBJ databases">
        <authorList>
            <person name="Gilroy R."/>
        </authorList>
    </citation>
    <scope>NUCLEOTIDE SEQUENCE</scope>
    <source>
        <strain evidence="1">ChiBcolR7-354</strain>
    </source>
</reference>
<reference evidence="1" key="2">
    <citation type="journal article" date="2021" name="PeerJ">
        <title>Extensive microbial diversity within the chicken gut microbiome revealed by metagenomics and culture.</title>
        <authorList>
            <person name="Gilroy R."/>
            <person name="Ravi A."/>
            <person name="Getino M."/>
            <person name="Pursley I."/>
            <person name="Horton D.L."/>
            <person name="Alikhan N.F."/>
            <person name="Baker D."/>
            <person name="Gharbi K."/>
            <person name="Hall N."/>
            <person name="Watson M."/>
            <person name="Adriaenssens E.M."/>
            <person name="Foster-Nyarko E."/>
            <person name="Jarju S."/>
            <person name="Secka A."/>
            <person name="Antonio M."/>
            <person name="Oren A."/>
            <person name="Chaudhuri R.R."/>
            <person name="La Ragione R."/>
            <person name="Hildebrand F."/>
            <person name="Pallen M.J."/>
        </authorList>
    </citation>
    <scope>NUCLEOTIDE SEQUENCE</scope>
    <source>
        <strain evidence="1">ChiBcolR7-354</strain>
    </source>
</reference>
<dbReference type="AlphaFoldDB" id="A0A9D0ZG42"/>
<proteinExistence type="predicted"/>
<sequence>MGAVLNLTQPGGGGGGRIELPLSPGEVYARTRPADWLELPEPGMGEAYMLFHIPKEGSALCALSASCTGSFTVAVGTVSGGAFVQGASGTVASGGVWEHEFDAEDYGNETSGGMRQAVIKLSGQGITSIAPAAHSARAQIMQWNIVDIRCLLPDGALFLCGGQNARSALTALRYFSGGGGKLAAGTGSGTRVGMFQFCESLLAAQGIDTAGQEDMSAMFSNCPSLIAAPELDTSSAEDVSSMFLNCEALIAAPELDLSSAVTLNGLFRGCGSLSEAPDIDAPLAGNAQNLFTECGALRALGEVKLPAAASLAAAFQNCTALGRVERLKIAAATNLNVAFSNCALLGGIRLDPAVTGWAGAALSFANCAMGHAALSALLESLPSVSAGTLTLTGNRGAGELTAAEISAAEAKGWTVTV</sequence>
<evidence type="ECO:0008006" key="3">
    <source>
        <dbReference type="Google" id="ProtNLM"/>
    </source>
</evidence>
<dbReference type="EMBL" id="DVGA01000061">
    <property type="protein sequence ID" value="HIQ78826.1"/>
    <property type="molecule type" value="Genomic_DNA"/>
</dbReference>
<gene>
    <name evidence="1" type="ORF">IAB77_06165</name>
</gene>
<comment type="caution">
    <text evidence="1">The sequence shown here is derived from an EMBL/GenBank/DDBJ whole genome shotgun (WGS) entry which is preliminary data.</text>
</comment>
<dbReference type="InterPro" id="IPR032675">
    <property type="entry name" value="LRR_dom_sf"/>
</dbReference>
<evidence type="ECO:0000313" key="2">
    <source>
        <dbReference type="Proteomes" id="UP000824262"/>
    </source>
</evidence>
<dbReference type="Gene3D" id="3.80.10.10">
    <property type="entry name" value="Ribonuclease Inhibitor"/>
    <property type="match status" value="1"/>
</dbReference>
<name>A0A9D0ZG42_9FIRM</name>
<protein>
    <recommendedName>
        <fullName evidence="3">BspA family leucine-rich repeat surface protein</fullName>
    </recommendedName>
</protein>